<sequence length="131" mass="15168">MYSSARVSSVSEVTGRIQRFGFQFQMRKLYSPFSENIWRKFSNYLTIKLRPRNPHSQPLSRLKAKINSEESTKSFPLRLLSETLIQLEKTVPVNVFALQHVQPNPPTFPRPNMILGCRKAEISMAPKCRQS</sequence>
<dbReference type="Proteomes" id="UP000887013">
    <property type="component" value="Unassembled WGS sequence"/>
</dbReference>
<dbReference type="AlphaFoldDB" id="A0A8X6PYR4"/>
<dbReference type="EMBL" id="BMAW01121985">
    <property type="protein sequence ID" value="GFT96737.1"/>
    <property type="molecule type" value="Genomic_DNA"/>
</dbReference>
<organism evidence="1 2">
    <name type="scientific">Nephila pilipes</name>
    <name type="common">Giant wood spider</name>
    <name type="synonym">Nephila maculata</name>
    <dbReference type="NCBI Taxonomy" id="299642"/>
    <lineage>
        <taxon>Eukaryota</taxon>
        <taxon>Metazoa</taxon>
        <taxon>Ecdysozoa</taxon>
        <taxon>Arthropoda</taxon>
        <taxon>Chelicerata</taxon>
        <taxon>Arachnida</taxon>
        <taxon>Araneae</taxon>
        <taxon>Araneomorphae</taxon>
        <taxon>Entelegynae</taxon>
        <taxon>Araneoidea</taxon>
        <taxon>Nephilidae</taxon>
        <taxon>Nephila</taxon>
    </lineage>
</organism>
<proteinExistence type="predicted"/>
<evidence type="ECO:0000313" key="2">
    <source>
        <dbReference type="Proteomes" id="UP000887013"/>
    </source>
</evidence>
<evidence type="ECO:0000313" key="1">
    <source>
        <dbReference type="EMBL" id="GFT96737.1"/>
    </source>
</evidence>
<keyword evidence="2" id="KW-1185">Reference proteome</keyword>
<reference evidence="1" key="1">
    <citation type="submission" date="2020-08" db="EMBL/GenBank/DDBJ databases">
        <title>Multicomponent nature underlies the extraordinary mechanical properties of spider dragline silk.</title>
        <authorList>
            <person name="Kono N."/>
            <person name="Nakamura H."/>
            <person name="Mori M."/>
            <person name="Yoshida Y."/>
            <person name="Ohtoshi R."/>
            <person name="Malay A.D."/>
            <person name="Moran D.A.P."/>
            <person name="Tomita M."/>
            <person name="Numata K."/>
            <person name="Arakawa K."/>
        </authorList>
    </citation>
    <scope>NUCLEOTIDE SEQUENCE</scope>
</reference>
<name>A0A8X6PYR4_NEPPI</name>
<comment type="caution">
    <text evidence="1">The sequence shown here is derived from an EMBL/GenBank/DDBJ whole genome shotgun (WGS) entry which is preliminary data.</text>
</comment>
<accession>A0A8X6PYR4</accession>
<gene>
    <name evidence="1" type="ORF">NPIL_40091</name>
</gene>
<protein>
    <submittedName>
        <fullName evidence="1">Uncharacterized protein</fullName>
    </submittedName>
</protein>